<proteinExistence type="predicted"/>
<dbReference type="Pfam" id="PF04932">
    <property type="entry name" value="Wzy_C"/>
    <property type="match status" value="1"/>
</dbReference>
<evidence type="ECO:0000256" key="5">
    <source>
        <dbReference type="SAM" id="Phobius"/>
    </source>
</evidence>
<name>A0AAJ6NWA3_9CYAN</name>
<feature type="transmembrane region" description="Helical" evidence="5">
    <location>
        <begin position="110"/>
        <end position="134"/>
    </location>
</feature>
<feature type="transmembrane region" description="Helical" evidence="5">
    <location>
        <begin position="154"/>
        <end position="170"/>
    </location>
</feature>
<feature type="transmembrane region" description="Helical" evidence="5">
    <location>
        <begin position="28"/>
        <end position="49"/>
    </location>
</feature>
<evidence type="ECO:0000256" key="2">
    <source>
        <dbReference type="ARBA" id="ARBA00022692"/>
    </source>
</evidence>
<feature type="transmembrane region" description="Helical" evidence="5">
    <location>
        <begin position="199"/>
        <end position="216"/>
    </location>
</feature>
<evidence type="ECO:0000256" key="3">
    <source>
        <dbReference type="ARBA" id="ARBA00022989"/>
    </source>
</evidence>
<keyword evidence="2 5" id="KW-0812">Transmembrane</keyword>
<dbReference type="InterPro" id="IPR007016">
    <property type="entry name" value="O-antigen_ligase-rel_domated"/>
</dbReference>
<organism evidence="7 8">
    <name type="scientific">Halotia branconii CENA392</name>
    <dbReference type="NCBI Taxonomy" id="1539056"/>
    <lineage>
        <taxon>Bacteria</taxon>
        <taxon>Bacillati</taxon>
        <taxon>Cyanobacteriota</taxon>
        <taxon>Cyanophyceae</taxon>
        <taxon>Nostocales</taxon>
        <taxon>Nodulariaceae</taxon>
        <taxon>Halotia</taxon>
    </lineage>
</organism>
<evidence type="ECO:0000313" key="7">
    <source>
        <dbReference type="EMBL" id="WGV27782.1"/>
    </source>
</evidence>
<dbReference type="InterPro" id="IPR051533">
    <property type="entry name" value="WaaL-like"/>
</dbReference>
<dbReference type="GO" id="GO:0016020">
    <property type="term" value="C:membrane"/>
    <property type="evidence" value="ECO:0007669"/>
    <property type="project" value="UniProtKB-SubCell"/>
</dbReference>
<keyword evidence="8" id="KW-1185">Reference proteome</keyword>
<dbReference type="GO" id="GO:0016874">
    <property type="term" value="F:ligase activity"/>
    <property type="evidence" value="ECO:0007669"/>
    <property type="project" value="UniProtKB-KW"/>
</dbReference>
<dbReference type="KEGG" id="hbq:QI031_09980"/>
<dbReference type="Proteomes" id="UP001223520">
    <property type="component" value="Chromosome"/>
</dbReference>
<feature type="transmembrane region" description="Helical" evidence="5">
    <location>
        <begin position="177"/>
        <end position="193"/>
    </location>
</feature>
<feature type="transmembrane region" description="Helical" evidence="5">
    <location>
        <begin position="313"/>
        <end position="334"/>
    </location>
</feature>
<dbReference type="EMBL" id="CP124543">
    <property type="protein sequence ID" value="WGV27782.1"/>
    <property type="molecule type" value="Genomic_DNA"/>
</dbReference>
<feature type="transmembrane region" description="Helical" evidence="5">
    <location>
        <begin position="223"/>
        <end position="242"/>
    </location>
</feature>
<feature type="domain" description="O-antigen ligase-related" evidence="6">
    <location>
        <begin position="183"/>
        <end position="326"/>
    </location>
</feature>
<evidence type="ECO:0000256" key="4">
    <source>
        <dbReference type="ARBA" id="ARBA00023136"/>
    </source>
</evidence>
<feature type="transmembrane region" description="Helical" evidence="5">
    <location>
        <begin position="83"/>
        <end position="103"/>
    </location>
</feature>
<gene>
    <name evidence="7" type="ORF">QI031_09980</name>
</gene>
<keyword evidence="3 5" id="KW-1133">Transmembrane helix</keyword>
<dbReference type="PANTHER" id="PTHR37422">
    <property type="entry name" value="TEICHURONIC ACID BIOSYNTHESIS PROTEIN TUAE"/>
    <property type="match status" value="1"/>
</dbReference>
<feature type="transmembrane region" description="Helical" evidence="5">
    <location>
        <begin position="61"/>
        <end position="77"/>
    </location>
</feature>
<protein>
    <submittedName>
        <fullName evidence="7">O-antigen ligase</fullName>
    </submittedName>
</protein>
<keyword evidence="7" id="KW-0436">Ligase</keyword>
<feature type="transmembrane region" description="Helical" evidence="5">
    <location>
        <begin position="376"/>
        <end position="392"/>
    </location>
</feature>
<evidence type="ECO:0000313" key="8">
    <source>
        <dbReference type="Proteomes" id="UP001223520"/>
    </source>
</evidence>
<sequence length="403" mass="45155">MLYTGGPLTVLVKGGVSEGEVESAGDTAIVQLTFILIYVITFFLLAIRWKKTVYVLTKNQNIVLLTGIAAFSLLWSVDPTITFTRIVALIGTTLFGVYLSVSYNSLEKHLLIVSFTFGLIVIVSLIFSVVLPKYGVMSGIHAGSWRGIYVHKNAFGKWMVLSAIICLLKCLKVDKKYFIWEAALGLSIFMLVLSRSSAAIIVFLDMIIIFSLLNVLRLQYDLIVPIIAFMMLVTSITTLWAVDNANEILGVFGKDTTFTGRTDLWELLIDMALRRPWLGYGYGAFWGLNSASEEVWRAIPWHPPNAHNGYIDILLNIGFIGLFIFAIGFIRNLAISLMLVRQYKTPEVLFPCMLISYFAISNFSESGLMVQNDFGWVIYVSLSYLLSASLNNKNHKSLTINHY</sequence>
<dbReference type="RefSeq" id="WP_281485022.1">
    <property type="nucleotide sequence ID" value="NZ_CP124543.1"/>
</dbReference>
<dbReference type="AlphaFoldDB" id="A0AAJ6NWA3"/>
<dbReference type="PANTHER" id="PTHR37422:SF17">
    <property type="entry name" value="O-ANTIGEN LIGASE"/>
    <property type="match status" value="1"/>
</dbReference>
<reference evidence="7 8" key="1">
    <citation type="journal article" date="2023" name="Limnol Oceanogr Lett">
        <title>Environmental adaptations by the intertidal Antarctic cyanobacterium Halotia branconii CENA392 as revealed using long-read genome sequencing.</title>
        <authorList>
            <person name="Dextro R.B."/>
            <person name="Delbaje E."/>
            <person name="Freitas P.N.N."/>
            <person name="Geraldes V."/>
            <person name="Pinto E."/>
            <person name="Long P.F."/>
            <person name="Fiore M.F."/>
        </authorList>
    </citation>
    <scope>NUCLEOTIDE SEQUENCE [LARGE SCALE GENOMIC DNA]</scope>
    <source>
        <strain evidence="7 8">CENA392</strain>
    </source>
</reference>
<accession>A0AAJ6NWA3</accession>
<evidence type="ECO:0000259" key="6">
    <source>
        <dbReference type="Pfam" id="PF04932"/>
    </source>
</evidence>
<evidence type="ECO:0000256" key="1">
    <source>
        <dbReference type="ARBA" id="ARBA00004141"/>
    </source>
</evidence>
<feature type="transmembrane region" description="Helical" evidence="5">
    <location>
        <begin position="346"/>
        <end position="364"/>
    </location>
</feature>
<comment type="subcellular location">
    <subcellularLocation>
        <location evidence="1">Membrane</location>
        <topology evidence="1">Multi-pass membrane protein</topology>
    </subcellularLocation>
</comment>
<keyword evidence="4 5" id="KW-0472">Membrane</keyword>